<dbReference type="InterPro" id="IPR000608">
    <property type="entry name" value="UBC"/>
</dbReference>
<dbReference type="OMA" id="DHKSQYI"/>
<proteinExistence type="inferred from homology"/>
<name>A2F2Y7_TRIV3</name>
<dbReference type="Proteomes" id="UP000001542">
    <property type="component" value="Unassembled WGS sequence"/>
</dbReference>
<feature type="domain" description="UBC core" evidence="5">
    <location>
        <begin position="4"/>
        <end position="150"/>
    </location>
</feature>
<dbReference type="GO" id="GO:0005524">
    <property type="term" value="F:ATP binding"/>
    <property type="evidence" value="ECO:0007669"/>
    <property type="project" value="UniProtKB-UniRule"/>
</dbReference>
<dbReference type="SMART" id="SM00212">
    <property type="entry name" value="UBCc"/>
    <property type="match status" value="1"/>
</dbReference>
<evidence type="ECO:0000256" key="4">
    <source>
        <dbReference type="RuleBase" id="RU362109"/>
    </source>
</evidence>
<dbReference type="EMBL" id="DS113591">
    <property type="protein sequence ID" value="EAY00712.1"/>
    <property type="molecule type" value="Genomic_DNA"/>
</dbReference>
<dbReference type="Gene3D" id="3.10.110.10">
    <property type="entry name" value="Ubiquitin Conjugating Enzyme"/>
    <property type="match status" value="1"/>
</dbReference>
<feature type="active site" description="Glycyl thioester intermediate" evidence="3">
    <location>
        <position position="88"/>
    </location>
</feature>
<dbReference type="AlphaFoldDB" id="A2F2Y7"/>
<dbReference type="STRING" id="5722.A2F2Y7"/>
<dbReference type="Pfam" id="PF00179">
    <property type="entry name" value="UQ_con"/>
    <property type="match status" value="1"/>
</dbReference>
<dbReference type="GO" id="GO:0000209">
    <property type="term" value="P:protein polyubiquitination"/>
    <property type="evidence" value="ECO:0000318"/>
    <property type="project" value="GO_Central"/>
</dbReference>
<dbReference type="VEuPathDB" id="TrichDB:TVAG_085460"/>
<dbReference type="InterPro" id="IPR016135">
    <property type="entry name" value="UBQ-conjugating_enzyme/RWD"/>
</dbReference>
<evidence type="ECO:0000256" key="3">
    <source>
        <dbReference type="PROSITE-ProRule" id="PRU10133"/>
    </source>
</evidence>
<dbReference type="InterPro" id="IPR023313">
    <property type="entry name" value="UBQ-conjugating_AS"/>
</dbReference>
<reference evidence="6" key="2">
    <citation type="journal article" date="2007" name="Science">
        <title>Draft genome sequence of the sexually transmitted pathogen Trichomonas vaginalis.</title>
        <authorList>
            <person name="Carlton J.M."/>
            <person name="Hirt R.P."/>
            <person name="Silva J.C."/>
            <person name="Delcher A.L."/>
            <person name="Schatz M."/>
            <person name="Zhao Q."/>
            <person name="Wortman J.R."/>
            <person name="Bidwell S.L."/>
            <person name="Alsmark U.C.M."/>
            <person name="Besteiro S."/>
            <person name="Sicheritz-Ponten T."/>
            <person name="Noel C.J."/>
            <person name="Dacks J.B."/>
            <person name="Foster P.G."/>
            <person name="Simillion C."/>
            <person name="Van de Peer Y."/>
            <person name="Miranda-Saavedra D."/>
            <person name="Barton G.J."/>
            <person name="Westrop G.D."/>
            <person name="Mueller S."/>
            <person name="Dessi D."/>
            <person name="Fiori P.L."/>
            <person name="Ren Q."/>
            <person name="Paulsen I."/>
            <person name="Zhang H."/>
            <person name="Bastida-Corcuera F.D."/>
            <person name="Simoes-Barbosa A."/>
            <person name="Brown M.T."/>
            <person name="Hayes R.D."/>
            <person name="Mukherjee M."/>
            <person name="Okumura C.Y."/>
            <person name="Schneider R."/>
            <person name="Smith A.J."/>
            <person name="Vanacova S."/>
            <person name="Villalvazo M."/>
            <person name="Haas B.J."/>
            <person name="Pertea M."/>
            <person name="Feldblyum T.V."/>
            <person name="Utterback T.R."/>
            <person name="Shu C.L."/>
            <person name="Osoegawa K."/>
            <person name="de Jong P.J."/>
            <person name="Hrdy I."/>
            <person name="Horvathova L."/>
            <person name="Zubacova Z."/>
            <person name="Dolezal P."/>
            <person name="Malik S.B."/>
            <person name="Logsdon J.M. Jr."/>
            <person name="Henze K."/>
            <person name="Gupta A."/>
            <person name="Wang C.C."/>
            <person name="Dunne R.L."/>
            <person name="Upcroft J.A."/>
            <person name="Upcroft P."/>
            <person name="White O."/>
            <person name="Salzberg S.L."/>
            <person name="Tang P."/>
            <person name="Chiu C.-H."/>
            <person name="Lee Y.-S."/>
            <person name="Embley T.M."/>
            <person name="Coombs G.H."/>
            <person name="Mottram J.C."/>
            <person name="Tachezy J."/>
            <person name="Fraser-Liggett C.M."/>
            <person name="Johnson P.J."/>
        </authorList>
    </citation>
    <scope>NUCLEOTIDE SEQUENCE [LARGE SCALE GENOMIC DNA]</scope>
    <source>
        <strain evidence="6">G3</strain>
    </source>
</reference>
<keyword evidence="4" id="KW-0547">Nucleotide-binding</keyword>
<dbReference type="PANTHER" id="PTHR24067">
    <property type="entry name" value="UBIQUITIN-CONJUGATING ENZYME E2"/>
    <property type="match status" value="1"/>
</dbReference>
<dbReference type="FunCoup" id="A2F2Y7">
    <property type="interactions" value="488"/>
</dbReference>
<dbReference type="GO" id="GO:0061631">
    <property type="term" value="F:ubiquitin conjugating enzyme activity"/>
    <property type="evidence" value="ECO:0000318"/>
    <property type="project" value="GO_Central"/>
</dbReference>
<dbReference type="InterPro" id="IPR050113">
    <property type="entry name" value="Ub_conjugating_enzyme"/>
</dbReference>
<keyword evidence="2 4" id="KW-0833">Ubl conjugation pathway</keyword>
<evidence type="ECO:0000313" key="6">
    <source>
        <dbReference type="EMBL" id="EAY00712.1"/>
    </source>
</evidence>
<keyword evidence="7" id="KW-1185">Reference proteome</keyword>
<organism evidence="6 7">
    <name type="scientific">Trichomonas vaginalis (strain ATCC PRA-98 / G3)</name>
    <dbReference type="NCBI Taxonomy" id="412133"/>
    <lineage>
        <taxon>Eukaryota</taxon>
        <taxon>Metamonada</taxon>
        <taxon>Parabasalia</taxon>
        <taxon>Trichomonadida</taxon>
        <taxon>Trichomonadidae</taxon>
        <taxon>Trichomonas</taxon>
    </lineage>
</organism>
<evidence type="ECO:0000256" key="2">
    <source>
        <dbReference type="ARBA" id="ARBA00022786"/>
    </source>
</evidence>
<sequence>MTTDARRRLLHDFRKLKNDPQQGLSASPESDNIMSWNAVIFGPEGTSWEDGVFKLTLKFTEEYPHVPPSVKFTTPIFHPNVYRNGSICLDILQNNWSPAYDISAVLTSIQSLLTDPNPNSPANAEAAQLYKENRPEYIHRVRQCVEDSWTQ</sequence>
<dbReference type="SUPFAM" id="SSF54495">
    <property type="entry name" value="UBC-like"/>
    <property type="match status" value="1"/>
</dbReference>
<keyword evidence="4" id="KW-0067">ATP-binding</keyword>
<evidence type="ECO:0000313" key="7">
    <source>
        <dbReference type="Proteomes" id="UP000001542"/>
    </source>
</evidence>
<dbReference type="FunFam" id="3.10.110.10:FF:000054">
    <property type="entry name" value="Ubiquitin-conjugating enzyme E2"/>
    <property type="match status" value="1"/>
</dbReference>
<dbReference type="PROSITE" id="PS00183">
    <property type="entry name" value="UBC_1"/>
    <property type="match status" value="1"/>
</dbReference>
<protein>
    <submittedName>
        <fullName evidence="6">Ubiquitin conjugating enzyme, putative</fullName>
    </submittedName>
</protein>
<gene>
    <name evidence="6" type="ORF">TVAG_085460</name>
</gene>
<dbReference type="eggNOG" id="KOG0419">
    <property type="taxonomic scope" value="Eukaryota"/>
</dbReference>
<reference evidence="6" key="1">
    <citation type="submission" date="2006-10" db="EMBL/GenBank/DDBJ databases">
        <authorList>
            <person name="Amadeo P."/>
            <person name="Zhao Q."/>
            <person name="Wortman J."/>
            <person name="Fraser-Liggett C."/>
            <person name="Carlton J."/>
        </authorList>
    </citation>
    <scope>NUCLEOTIDE SEQUENCE</scope>
    <source>
        <strain evidence="6">G3</strain>
    </source>
</reference>
<dbReference type="PROSITE" id="PS50127">
    <property type="entry name" value="UBC_2"/>
    <property type="match status" value="1"/>
</dbReference>
<dbReference type="KEGG" id="tva:4758536"/>
<dbReference type="RefSeq" id="XP_001313641.1">
    <property type="nucleotide sequence ID" value="XM_001313640.1"/>
</dbReference>
<evidence type="ECO:0000256" key="1">
    <source>
        <dbReference type="ARBA" id="ARBA00022679"/>
    </source>
</evidence>
<dbReference type="GO" id="GO:0043161">
    <property type="term" value="P:proteasome-mediated ubiquitin-dependent protein catabolic process"/>
    <property type="evidence" value="ECO:0000318"/>
    <property type="project" value="GO_Central"/>
</dbReference>
<dbReference type="SMR" id="A2F2Y7"/>
<dbReference type="InParanoid" id="A2F2Y7"/>
<comment type="similarity">
    <text evidence="4">Belongs to the ubiquitin-conjugating enzyme family.</text>
</comment>
<dbReference type="OrthoDB" id="9984419at2759"/>
<dbReference type="CDD" id="cd23790">
    <property type="entry name" value="UBCc_UBE2A_2B"/>
    <property type="match status" value="1"/>
</dbReference>
<evidence type="ECO:0000259" key="5">
    <source>
        <dbReference type="PROSITE" id="PS50127"/>
    </source>
</evidence>
<keyword evidence="1" id="KW-0808">Transferase</keyword>
<accession>A2F2Y7</accession>
<dbReference type="GO" id="GO:0006281">
    <property type="term" value="P:DNA repair"/>
    <property type="evidence" value="ECO:0000318"/>
    <property type="project" value="GO_Central"/>
</dbReference>
<dbReference type="VEuPathDB" id="TrichDB:TVAGG3_0829470"/>